<dbReference type="PANTHER" id="PTHR34860">
    <property type="entry name" value="REPRESSOR-LIKE PROTEIN SSO7C3"/>
    <property type="match status" value="1"/>
</dbReference>
<accession>A0A5J4L7I9</accession>
<dbReference type="PANTHER" id="PTHR34860:SF6">
    <property type="entry name" value="REPRESSOR-LIKE PROTEIN SSO7C3"/>
    <property type="match status" value="1"/>
</dbReference>
<comment type="caution">
    <text evidence="2">The sequence shown here is derived from an EMBL/GenBank/DDBJ whole genome shotgun (WGS) entry which is preliminary data.</text>
</comment>
<gene>
    <name evidence="2" type="ORF">A45J_2617</name>
</gene>
<dbReference type="GO" id="GO:0003677">
    <property type="term" value="F:DNA binding"/>
    <property type="evidence" value="ECO:0007669"/>
    <property type="project" value="InterPro"/>
</dbReference>
<dbReference type="InterPro" id="IPR052975">
    <property type="entry name" value="Repressor-like_regulatory"/>
</dbReference>
<dbReference type="SMART" id="SM00966">
    <property type="entry name" value="SpoVT_AbrB"/>
    <property type="match status" value="1"/>
</dbReference>
<evidence type="ECO:0000259" key="1">
    <source>
        <dbReference type="SMART" id="SM00966"/>
    </source>
</evidence>
<sequence>MKTLLSERGQVVIPKKIREAVHVEKGDEFEIEVVGETIMLKPIKRFKAQKWQDYIGIGEGIVDFYLKEKREEKEKEDVYP</sequence>
<organism evidence="2">
    <name type="scientific">hot springs metagenome</name>
    <dbReference type="NCBI Taxonomy" id="433727"/>
    <lineage>
        <taxon>unclassified sequences</taxon>
        <taxon>metagenomes</taxon>
        <taxon>ecological metagenomes</taxon>
    </lineage>
</organism>
<dbReference type="EMBL" id="BLAB01000001">
    <property type="protein sequence ID" value="GER94851.1"/>
    <property type="molecule type" value="Genomic_DNA"/>
</dbReference>
<dbReference type="Gene3D" id="2.10.260.10">
    <property type="match status" value="1"/>
</dbReference>
<dbReference type="SUPFAM" id="SSF89447">
    <property type="entry name" value="AbrB/MazE/MraZ-like"/>
    <property type="match status" value="1"/>
</dbReference>
<dbReference type="InterPro" id="IPR007159">
    <property type="entry name" value="SpoVT-AbrB_dom"/>
</dbReference>
<proteinExistence type="predicted"/>
<name>A0A5J4L7I9_9ZZZZ</name>
<evidence type="ECO:0000313" key="2">
    <source>
        <dbReference type="EMBL" id="GER94851.1"/>
    </source>
</evidence>
<dbReference type="Pfam" id="PF04014">
    <property type="entry name" value="MazE_antitoxin"/>
    <property type="match status" value="1"/>
</dbReference>
<protein>
    <submittedName>
        <fullName evidence="2">AbrB family transcriptional regulator</fullName>
    </submittedName>
</protein>
<feature type="domain" description="SpoVT-AbrB" evidence="1">
    <location>
        <begin position="3"/>
        <end position="48"/>
    </location>
</feature>
<dbReference type="NCBIfam" id="TIGR01439">
    <property type="entry name" value="lp_hng_hel_AbrB"/>
    <property type="match status" value="1"/>
</dbReference>
<dbReference type="AlphaFoldDB" id="A0A5J4L7I9"/>
<dbReference type="InterPro" id="IPR037914">
    <property type="entry name" value="SpoVT-AbrB_sf"/>
</dbReference>
<reference evidence="2" key="1">
    <citation type="submission" date="2019-10" db="EMBL/GenBank/DDBJ databases">
        <title>Metagenomic sequencing of thiosulfate-disproportionating enrichment culture.</title>
        <authorList>
            <person name="Umezawa K."/>
            <person name="Kojima H."/>
            <person name="Fukui M."/>
        </authorList>
    </citation>
    <scope>NUCLEOTIDE SEQUENCE</scope>
    <source>
        <strain evidence="2">45J</strain>
    </source>
</reference>